<proteinExistence type="predicted"/>
<dbReference type="Proteomes" id="UP000215914">
    <property type="component" value="Unassembled WGS sequence"/>
</dbReference>
<sequence>MKIFLFINSFIKNWVKVGKPAKSTTTTKAIALTSALTSSANTVKRSLTFFTWSNTITSSYNPR</sequence>
<organism evidence="1 2">
    <name type="scientific">Helianthus annuus</name>
    <name type="common">Common sunflower</name>
    <dbReference type="NCBI Taxonomy" id="4232"/>
    <lineage>
        <taxon>Eukaryota</taxon>
        <taxon>Viridiplantae</taxon>
        <taxon>Streptophyta</taxon>
        <taxon>Embryophyta</taxon>
        <taxon>Tracheophyta</taxon>
        <taxon>Spermatophyta</taxon>
        <taxon>Magnoliopsida</taxon>
        <taxon>eudicotyledons</taxon>
        <taxon>Gunneridae</taxon>
        <taxon>Pentapetalae</taxon>
        <taxon>asterids</taxon>
        <taxon>campanulids</taxon>
        <taxon>Asterales</taxon>
        <taxon>Asteraceae</taxon>
        <taxon>Asteroideae</taxon>
        <taxon>Heliantheae alliance</taxon>
        <taxon>Heliantheae</taxon>
        <taxon>Helianthus</taxon>
    </lineage>
</organism>
<reference evidence="1" key="1">
    <citation type="journal article" date="2017" name="Nature">
        <title>The sunflower genome provides insights into oil metabolism, flowering and Asterid evolution.</title>
        <authorList>
            <person name="Badouin H."/>
            <person name="Gouzy J."/>
            <person name="Grassa C.J."/>
            <person name="Murat F."/>
            <person name="Staton S.E."/>
            <person name="Cottret L."/>
            <person name="Lelandais-Briere C."/>
            <person name="Owens G.L."/>
            <person name="Carrere S."/>
            <person name="Mayjonade B."/>
            <person name="Legrand L."/>
            <person name="Gill N."/>
            <person name="Kane N.C."/>
            <person name="Bowers J.E."/>
            <person name="Hubner S."/>
            <person name="Bellec A."/>
            <person name="Berard A."/>
            <person name="Berges H."/>
            <person name="Blanchet N."/>
            <person name="Boniface M.C."/>
            <person name="Brunel D."/>
            <person name="Catrice O."/>
            <person name="Chaidir N."/>
            <person name="Claudel C."/>
            <person name="Donnadieu C."/>
            <person name="Faraut T."/>
            <person name="Fievet G."/>
            <person name="Helmstetter N."/>
            <person name="King M."/>
            <person name="Knapp S.J."/>
            <person name="Lai Z."/>
            <person name="Le Paslier M.C."/>
            <person name="Lippi Y."/>
            <person name="Lorenzon L."/>
            <person name="Mandel J.R."/>
            <person name="Marage G."/>
            <person name="Marchand G."/>
            <person name="Marquand E."/>
            <person name="Bret-Mestries E."/>
            <person name="Morien E."/>
            <person name="Nambeesan S."/>
            <person name="Nguyen T."/>
            <person name="Pegot-Espagnet P."/>
            <person name="Pouilly N."/>
            <person name="Raftis F."/>
            <person name="Sallet E."/>
            <person name="Schiex T."/>
            <person name="Thomas J."/>
            <person name="Vandecasteele C."/>
            <person name="Vares D."/>
            <person name="Vear F."/>
            <person name="Vautrin S."/>
            <person name="Crespi M."/>
            <person name="Mangin B."/>
            <person name="Burke J.M."/>
            <person name="Salse J."/>
            <person name="Munos S."/>
            <person name="Vincourt P."/>
            <person name="Rieseberg L.H."/>
            <person name="Langlade N.B."/>
        </authorList>
    </citation>
    <scope>NUCLEOTIDE SEQUENCE</scope>
    <source>
        <tissue evidence="1">Leaves</tissue>
    </source>
</reference>
<dbReference type="EMBL" id="MNCJ02000331">
    <property type="protein sequence ID" value="KAF5760835.1"/>
    <property type="molecule type" value="Genomic_DNA"/>
</dbReference>
<evidence type="ECO:0000313" key="2">
    <source>
        <dbReference type="Proteomes" id="UP000215914"/>
    </source>
</evidence>
<dbReference type="Gramene" id="mRNA:HanXRQr2_Chr16g0758051">
    <property type="protein sequence ID" value="mRNA:HanXRQr2_Chr16g0758051"/>
    <property type="gene ID" value="HanXRQr2_Chr16g0758051"/>
</dbReference>
<name>A0A9K3DTU0_HELAN</name>
<protein>
    <submittedName>
        <fullName evidence="1">Uncharacterized protein</fullName>
    </submittedName>
</protein>
<comment type="caution">
    <text evidence="1">The sequence shown here is derived from an EMBL/GenBank/DDBJ whole genome shotgun (WGS) entry which is preliminary data.</text>
</comment>
<evidence type="ECO:0000313" key="1">
    <source>
        <dbReference type="EMBL" id="KAF5760835.1"/>
    </source>
</evidence>
<reference evidence="1" key="2">
    <citation type="submission" date="2020-06" db="EMBL/GenBank/DDBJ databases">
        <title>Helianthus annuus Genome sequencing and assembly Release 2.</title>
        <authorList>
            <person name="Gouzy J."/>
            <person name="Langlade N."/>
            <person name="Munos S."/>
        </authorList>
    </citation>
    <scope>NUCLEOTIDE SEQUENCE</scope>
    <source>
        <tissue evidence="1">Leaves</tissue>
    </source>
</reference>
<gene>
    <name evidence="1" type="ORF">HanXRQr2_Chr16g0758051</name>
</gene>
<dbReference type="AlphaFoldDB" id="A0A9K3DTU0"/>
<keyword evidence="2" id="KW-1185">Reference proteome</keyword>
<accession>A0A9K3DTU0</accession>